<evidence type="ECO:0000256" key="1">
    <source>
        <dbReference type="SAM" id="MobiDB-lite"/>
    </source>
</evidence>
<reference evidence="3" key="1">
    <citation type="submission" date="2025-08" db="UniProtKB">
        <authorList>
            <consortium name="RefSeq"/>
        </authorList>
    </citation>
    <scope>IDENTIFICATION</scope>
</reference>
<proteinExistence type="predicted"/>
<accession>A0AB40CMK7</accession>
<keyword evidence="2" id="KW-1185">Reference proteome</keyword>
<name>A0AB40CMK7_DIOCR</name>
<sequence>MQSLEHQVRQLAKVNSEHPSVSFTSNTEKNPREYLKAIDLRSRKQVETRVEDDPSVKEKRVPIEADPQSTEPIVEGNNRERNNESQSRTPLKSPKYKPLIPYSARLKKNKDEVQFRKFINISKQLQINILIVEALTQMPKYGKLLRELLTSKRKLEKEGTIGLTGNCLAILEKKLQQKLKDLECFIIPCVLEGGVQENALADSGTSTNVIPYTMYLKISFDDLRPTWMTLQLIDQSTRKPHGIVEDLCVRVDKFVFLVDFVIMDIDEDTETALILG</sequence>
<dbReference type="PANTHER" id="PTHR33067:SF9">
    <property type="entry name" value="RNA-DIRECTED DNA POLYMERASE"/>
    <property type="match status" value="1"/>
</dbReference>
<feature type="compositionally biased region" description="Polar residues" evidence="1">
    <location>
        <begin position="17"/>
        <end position="28"/>
    </location>
</feature>
<feature type="compositionally biased region" description="Basic and acidic residues" evidence="1">
    <location>
        <begin position="29"/>
        <end position="63"/>
    </location>
</feature>
<dbReference type="CDD" id="cd00303">
    <property type="entry name" value="retropepsin_like"/>
    <property type="match status" value="1"/>
</dbReference>
<dbReference type="Gene3D" id="2.40.70.10">
    <property type="entry name" value="Acid Proteases"/>
    <property type="match status" value="1"/>
</dbReference>
<evidence type="ECO:0000313" key="2">
    <source>
        <dbReference type="Proteomes" id="UP001515500"/>
    </source>
</evidence>
<dbReference type="AlphaFoldDB" id="A0AB40CMK7"/>
<dbReference type="InterPro" id="IPR021109">
    <property type="entry name" value="Peptidase_aspartic_dom_sf"/>
</dbReference>
<gene>
    <name evidence="3" type="primary">LOC120278519</name>
</gene>
<dbReference type="PANTHER" id="PTHR33067">
    <property type="entry name" value="RNA-DIRECTED DNA POLYMERASE-RELATED"/>
    <property type="match status" value="1"/>
</dbReference>
<dbReference type="RefSeq" id="XP_039141233.1">
    <property type="nucleotide sequence ID" value="XM_039285299.1"/>
</dbReference>
<organism evidence="2 3">
    <name type="scientific">Dioscorea cayennensis subsp. rotundata</name>
    <name type="common">White Guinea yam</name>
    <name type="synonym">Dioscorea rotundata</name>
    <dbReference type="NCBI Taxonomy" id="55577"/>
    <lineage>
        <taxon>Eukaryota</taxon>
        <taxon>Viridiplantae</taxon>
        <taxon>Streptophyta</taxon>
        <taxon>Embryophyta</taxon>
        <taxon>Tracheophyta</taxon>
        <taxon>Spermatophyta</taxon>
        <taxon>Magnoliopsida</taxon>
        <taxon>Liliopsida</taxon>
        <taxon>Dioscoreales</taxon>
        <taxon>Dioscoreaceae</taxon>
        <taxon>Dioscorea</taxon>
    </lineage>
</organism>
<dbReference type="Proteomes" id="UP001515500">
    <property type="component" value="Chromosome 16"/>
</dbReference>
<protein>
    <submittedName>
        <fullName evidence="3">Uncharacterized protein LOC120278519</fullName>
    </submittedName>
</protein>
<evidence type="ECO:0000313" key="3">
    <source>
        <dbReference type="RefSeq" id="XP_039141233.1"/>
    </source>
</evidence>
<feature type="region of interest" description="Disordered" evidence="1">
    <location>
        <begin position="1"/>
        <end position="96"/>
    </location>
</feature>
<dbReference type="GeneID" id="120278519"/>